<dbReference type="Proteomes" id="UP000184275">
    <property type="component" value="Unassembled WGS sequence"/>
</dbReference>
<dbReference type="AlphaFoldDB" id="A0A1M6ZBM4"/>
<dbReference type="EMBL" id="FRAW01000056">
    <property type="protein sequence ID" value="SHL27906.1"/>
    <property type="molecule type" value="Genomic_DNA"/>
</dbReference>
<gene>
    <name evidence="1" type="ORF">SAMN05720469_1569</name>
</gene>
<keyword evidence="2" id="KW-1185">Reference proteome</keyword>
<reference evidence="2" key="1">
    <citation type="submission" date="2016-11" db="EMBL/GenBank/DDBJ databases">
        <authorList>
            <person name="Varghese N."/>
            <person name="Submissions S."/>
        </authorList>
    </citation>
    <scope>NUCLEOTIDE SEQUENCE [LARGE SCALE GENOMIC DNA]</scope>
    <source>
        <strain evidence="2">UWOS</strain>
    </source>
</reference>
<evidence type="ECO:0000313" key="1">
    <source>
        <dbReference type="EMBL" id="SHL27906.1"/>
    </source>
</evidence>
<accession>A0A1M6ZBM4</accession>
<proteinExistence type="predicted"/>
<name>A0A1M6ZBM4_9BACT</name>
<protein>
    <submittedName>
        <fullName evidence="1">Uncharacterized protein</fullName>
    </submittedName>
</protein>
<organism evidence="1 2">
    <name type="scientific">Fibrobacter intestinalis</name>
    <dbReference type="NCBI Taxonomy" id="28122"/>
    <lineage>
        <taxon>Bacteria</taxon>
        <taxon>Pseudomonadati</taxon>
        <taxon>Fibrobacterota</taxon>
        <taxon>Fibrobacteria</taxon>
        <taxon>Fibrobacterales</taxon>
        <taxon>Fibrobacteraceae</taxon>
        <taxon>Fibrobacter</taxon>
    </lineage>
</organism>
<evidence type="ECO:0000313" key="2">
    <source>
        <dbReference type="Proteomes" id="UP000184275"/>
    </source>
</evidence>
<sequence length="26" mass="2982">MSKLQELIQELCPDGVEYKKLGEVCE</sequence>
<feature type="non-terminal residue" evidence="1">
    <location>
        <position position="26"/>
    </location>
</feature>